<protein>
    <submittedName>
        <fullName evidence="1">Uncharacterized protein</fullName>
    </submittedName>
</protein>
<reference evidence="1" key="1">
    <citation type="submission" date="2015-07" db="EMBL/GenBank/DDBJ databases">
        <title>MeaNS - Measles Nucleotide Surveillance Program.</title>
        <authorList>
            <person name="Tran T."/>
            <person name="Druce J."/>
        </authorList>
    </citation>
    <scope>NUCLEOTIDE SEQUENCE</scope>
    <source>
        <strain evidence="1">UCB-OBI-ISO-001</strain>
        <tissue evidence="1">Gonad</tissue>
    </source>
</reference>
<sequence>MREQKTYEIMNYNELNYNEYETFFSVLLRDETVISFLQLNVLTVFSFFSFFSSFFFLVLLFWIVLFLFSLNFLTVYFPRFFF</sequence>
<evidence type="ECO:0000313" key="1">
    <source>
        <dbReference type="EMBL" id="KOF72871.1"/>
    </source>
</evidence>
<proteinExistence type="predicted"/>
<organism evidence="1">
    <name type="scientific">Octopus bimaculoides</name>
    <name type="common">California two-spotted octopus</name>
    <dbReference type="NCBI Taxonomy" id="37653"/>
    <lineage>
        <taxon>Eukaryota</taxon>
        <taxon>Metazoa</taxon>
        <taxon>Spiralia</taxon>
        <taxon>Lophotrochozoa</taxon>
        <taxon>Mollusca</taxon>
        <taxon>Cephalopoda</taxon>
        <taxon>Coleoidea</taxon>
        <taxon>Octopodiformes</taxon>
        <taxon>Octopoda</taxon>
        <taxon>Incirrata</taxon>
        <taxon>Octopodidae</taxon>
        <taxon>Octopus</taxon>
    </lineage>
</organism>
<name>A0A0L8G755_OCTBM</name>
<dbReference type="EMBL" id="KQ423450">
    <property type="protein sequence ID" value="KOF72871.1"/>
    <property type="molecule type" value="Genomic_DNA"/>
</dbReference>
<gene>
    <name evidence="1" type="ORF">OCBIM_22038717mg</name>
</gene>
<dbReference type="AlphaFoldDB" id="A0A0L8G755"/>
<accession>A0A0L8G755</accession>